<organism evidence="2 3">
    <name type="scientific">Methylobacterium crusticola</name>
    <dbReference type="NCBI Taxonomy" id="1697972"/>
    <lineage>
        <taxon>Bacteria</taxon>
        <taxon>Pseudomonadati</taxon>
        <taxon>Pseudomonadota</taxon>
        <taxon>Alphaproteobacteria</taxon>
        <taxon>Hyphomicrobiales</taxon>
        <taxon>Methylobacteriaceae</taxon>
        <taxon>Methylobacterium</taxon>
    </lineage>
</organism>
<proteinExistence type="predicted"/>
<gene>
    <name evidence="2" type="ORF">OPKNFCMD_2916</name>
</gene>
<reference evidence="2" key="2">
    <citation type="submission" date="2021-08" db="EMBL/GenBank/DDBJ databases">
        <authorList>
            <person name="Tani A."/>
            <person name="Ola A."/>
            <person name="Ogura Y."/>
            <person name="Katsura K."/>
            <person name="Hayashi T."/>
        </authorList>
    </citation>
    <scope>NUCLEOTIDE SEQUENCE</scope>
    <source>
        <strain evidence="2">KCTC 52305</strain>
    </source>
</reference>
<keyword evidence="3" id="KW-1185">Reference proteome</keyword>
<comment type="caution">
    <text evidence="2">The sequence shown here is derived from an EMBL/GenBank/DDBJ whole genome shotgun (WGS) entry which is preliminary data.</text>
</comment>
<reference evidence="2" key="1">
    <citation type="journal article" date="2021" name="Front. Microbiol.">
        <title>Comprehensive Comparative Genomics and Phenotyping of Methylobacterium Species.</title>
        <authorList>
            <person name="Alessa O."/>
            <person name="Ogura Y."/>
            <person name="Fujitani Y."/>
            <person name="Takami H."/>
            <person name="Hayashi T."/>
            <person name="Sahin N."/>
            <person name="Tani A."/>
        </authorList>
    </citation>
    <scope>NUCLEOTIDE SEQUENCE</scope>
    <source>
        <strain evidence="2">KCTC 52305</strain>
    </source>
</reference>
<dbReference type="Proteomes" id="UP001055167">
    <property type="component" value="Unassembled WGS sequence"/>
</dbReference>
<evidence type="ECO:0000313" key="3">
    <source>
        <dbReference type="Proteomes" id="UP001055167"/>
    </source>
</evidence>
<evidence type="ECO:0000313" key="2">
    <source>
        <dbReference type="EMBL" id="GJD50179.1"/>
    </source>
</evidence>
<name>A0ABQ4QZT7_9HYPH</name>
<evidence type="ECO:0000256" key="1">
    <source>
        <dbReference type="SAM" id="MobiDB-lite"/>
    </source>
</evidence>
<dbReference type="EMBL" id="BPQH01000008">
    <property type="protein sequence ID" value="GJD50179.1"/>
    <property type="molecule type" value="Genomic_DNA"/>
</dbReference>
<accession>A0ABQ4QZT7</accession>
<sequence>MRDGATVWHVTANDRRAAASRPLDTRQDTPPDVLACDHD</sequence>
<feature type="region of interest" description="Disordered" evidence="1">
    <location>
        <begin position="18"/>
        <end position="39"/>
    </location>
</feature>
<protein>
    <submittedName>
        <fullName evidence="2">Uncharacterized protein</fullName>
    </submittedName>
</protein>